<accession>A0A9N8JXN5</accession>
<evidence type="ECO:0000256" key="2">
    <source>
        <dbReference type="SAM" id="MobiDB-lite"/>
    </source>
</evidence>
<organism evidence="3 4">
    <name type="scientific">Aureobasidium vineae</name>
    <dbReference type="NCBI Taxonomy" id="2773715"/>
    <lineage>
        <taxon>Eukaryota</taxon>
        <taxon>Fungi</taxon>
        <taxon>Dikarya</taxon>
        <taxon>Ascomycota</taxon>
        <taxon>Pezizomycotina</taxon>
        <taxon>Dothideomycetes</taxon>
        <taxon>Dothideomycetidae</taxon>
        <taxon>Dothideales</taxon>
        <taxon>Saccotheciaceae</taxon>
        <taxon>Aureobasidium</taxon>
    </lineage>
</organism>
<reference evidence="3" key="1">
    <citation type="submission" date="2020-06" db="EMBL/GenBank/DDBJ databases">
        <authorList>
            <person name="Onetto C."/>
        </authorList>
    </citation>
    <scope>NUCLEOTIDE SEQUENCE</scope>
</reference>
<proteinExistence type="predicted"/>
<keyword evidence="4" id="KW-1185">Reference proteome</keyword>
<evidence type="ECO:0000313" key="3">
    <source>
        <dbReference type="EMBL" id="CAD0093300.1"/>
    </source>
</evidence>
<feature type="coiled-coil region" evidence="1">
    <location>
        <begin position="63"/>
        <end position="111"/>
    </location>
</feature>
<dbReference type="Proteomes" id="UP000716446">
    <property type="component" value="Unassembled WGS sequence"/>
</dbReference>
<feature type="region of interest" description="Disordered" evidence="2">
    <location>
        <begin position="1"/>
        <end position="21"/>
    </location>
</feature>
<feature type="coiled-coil region" evidence="1">
    <location>
        <begin position="317"/>
        <end position="344"/>
    </location>
</feature>
<dbReference type="EMBL" id="CAIJEN010000014">
    <property type="protein sequence ID" value="CAD0093300.1"/>
    <property type="molecule type" value="Genomic_DNA"/>
</dbReference>
<evidence type="ECO:0000313" key="4">
    <source>
        <dbReference type="Proteomes" id="UP000716446"/>
    </source>
</evidence>
<gene>
    <name evidence="3" type="ORF">AWRI4619_LOCUS7732</name>
</gene>
<sequence>MGTQQTTRLDQARRDHEATTAQTAEATNLLLEALKVYFPEQAGSASHQDCISRSEFRSFKDQFRAGMQELEELRAENHEMKSKLGKQEALLNREIHSAKRSEERLVKLEQDDRKDRLSYGTRFSTLEVEMEKNKTKHKEVTRSIDAVRSLFDNNVEKSRTMHEEQTQKIDLCKSKVEAMQQNLDVEVDSKLKDTSETLAATRRDLQELKQQFTILSSTPAVSSTIPTPALEELELRLKATERSVGLVKNDATEKDEAFADQLDSMQSELDQLQVNLNKLQANIEDELPGKRGLTEEDLPNLDAWKDLGTRITDLASKNELSANITRLEELNQSIKSELEASINQVRQKALQGVSEGLKPQLDYISRTIENHIDLLQRHEVRFNSVTTDELAKMMENQWRSAYGLPVELRGLVDRYKQLEAMTIKSYQDVNKKVAETNGKYDGLAAQFQNLVKRAVG</sequence>
<name>A0A9N8JXN5_9PEZI</name>
<protein>
    <submittedName>
        <fullName evidence="3">Uncharacterized protein</fullName>
    </submittedName>
</protein>
<dbReference type="AlphaFoldDB" id="A0A9N8JXN5"/>
<evidence type="ECO:0000256" key="1">
    <source>
        <dbReference type="SAM" id="Coils"/>
    </source>
</evidence>
<comment type="caution">
    <text evidence="3">The sequence shown here is derived from an EMBL/GenBank/DDBJ whole genome shotgun (WGS) entry which is preliminary data.</text>
</comment>
<feature type="coiled-coil region" evidence="1">
    <location>
        <begin position="162"/>
        <end position="282"/>
    </location>
</feature>
<keyword evidence="1" id="KW-0175">Coiled coil</keyword>